<sequence length="306" mass="34018">MQVHWDRWARVEADFLPRSREVTRSRVLLECPLGWQRYLGDRVTRQSLGPPEFIVPGPLPPRVQRTETYTRAELKQFTVPDTDLERHLWRTLDYAAYRDRYLATSLGVERELERQIAEAEARRTRGEAGGEVGDETGGETGGRGRDGRSSCGRGRGVRPPAGGRRASSSGRGEASTRIPEAAETSTPPGLPSLEWMIGVRDPSGARAMIDIPRLPQPPMRLPAQLLKDCAKGRTLQTRPVPEPALPVAAQRRPASDESDEETEELLESRALGSMDSSTASGPSDDDDDEVESFESEGHQRKRTRRD</sequence>
<organism evidence="1 2">
    <name type="scientific">Rhododendron molle</name>
    <name type="common">Chinese azalea</name>
    <name type="synonym">Azalea mollis</name>
    <dbReference type="NCBI Taxonomy" id="49168"/>
    <lineage>
        <taxon>Eukaryota</taxon>
        <taxon>Viridiplantae</taxon>
        <taxon>Streptophyta</taxon>
        <taxon>Embryophyta</taxon>
        <taxon>Tracheophyta</taxon>
        <taxon>Spermatophyta</taxon>
        <taxon>Magnoliopsida</taxon>
        <taxon>eudicotyledons</taxon>
        <taxon>Gunneridae</taxon>
        <taxon>Pentapetalae</taxon>
        <taxon>asterids</taxon>
        <taxon>Ericales</taxon>
        <taxon>Ericaceae</taxon>
        <taxon>Ericoideae</taxon>
        <taxon>Rhodoreae</taxon>
        <taxon>Rhododendron</taxon>
    </lineage>
</organism>
<reference evidence="1" key="1">
    <citation type="submission" date="2022-02" db="EMBL/GenBank/DDBJ databases">
        <title>Plant Genome Project.</title>
        <authorList>
            <person name="Zhang R.-G."/>
        </authorList>
    </citation>
    <scope>NUCLEOTIDE SEQUENCE</scope>
    <source>
        <strain evidence="1">AT1</strain>
    </source>
</reference>
<dbReference type="EMBL" id="CM046392">
    <property type="protein sequence ID" value="KAI8555163.1"/>
    <property type="molecule type" value="Genomic_DNA"/>
</dbReference>
<proteinExistence type="predicted"/>
<keyword evidence="2" id="KW-1185">Reference proteome</keyword>
<evidence type="ECO:0000313" key="2">
    <source>
        <dbReference type="Proteomes" id="UP001062846"/>
    </source>
</evidence>
<name>A0ACC0NRD9_RHOML</name>
<gene>
    <name evidence="1" type="ORF">RHMOL_Rhmol05G0153400</name>
</gene>
<dbReference type="Proteomes" id="UP001062846">
    <property type="component" value="Chromosome 5"/>
</dbReference>
<accession>A0ACC0NRD9</accession>
<protein>
    <submittedName>
        <fullName evidence="1">Uncharacterized protein</fullName>
    </submittedName>
</protein>
<comment type="caution">
    <text evidence="1">The sequence shown here is derived from an EMBL/GenBank/DDBJ whole genome shotgun (WGS) entry which is preliminary data.</text>
</comment>
<evidence type="ECO:0000313" key="1">
    <source>
        <dbReference type="EMBL" id="KAI8555163.1"/>
    </source>
</evidence>